<comment type="caution">
    <text evidence="6">The sequence shown here is derived from an EMBL/GenBank/DDBJ whole genome shotgun (WGS) entry which is preliminary data.</text>
</comment>
<dbReference type="GO" id="GO:0030288">
    <property type="term" value="C:outer membrane-bounded periplasmic space"/>
    <property type="evidence" value="ECO:0007669"/>
    <property type="project" value="TreeGrafter"/>
</dbReference>
<dbReference type="Proteomes" id="UP000094379">
    <property type="component" value="Unassembled WGS sequence"/>
</dbReference>
<proteinExistence type="inferred from homology"/>
<dbReference type="InterPro" id="IPR052211">
    <property type="entry name" value="Cpx_auxiliary_protein"/>
</dbReference>
<dbReference type="GO" id="GO:0051082">
    <property type="term" value="F:unfolded protein binding"/>
    <property type="evidence" value="ECO:0007669"/>
    <property type="project" value="TreeGrafter"/>
</dbReference>
<feature type="chain" id="PRO_5009128705" evidence="5">
    <location>
        <begin position="23"/>
        <end position="156"/>
    </location>
</feature>
<comment type="similarity">
    <text evidence="2">Belongs to the CpxP/Spy family.</text>
</comment>
<protein>
    <submittedName>
        <fullName evidence="6">Periplasmic protein</fullName>
    </submittedName>
</protein>
<gene>
    <name evidence="6" type="ORF">A9E74_00351</name>
</gene>
<evidence type="ECO:0000313" key="6">
    <source>
        <dbReference type="EMBL" id="ODN67845.1"/>
    </source>
</evidence>
<evidence type="ECO:0000313" key="7">
    <source>
        <dbReference type="Proteomes" id="UP000094379"/>
    </source>
</evidence>
<dbReference type="AlphaFoldDB" id="A0A1E3GV64"/>
<dbReference type="PIRSF" id="PIRSF034445">
    <property type="entry name" value="CpxP_Spy"/>
    <property type="match status" value="1"/>
</dbReference>
<feature type="signal peptide" evidence="5">
    <location>
        <begin position="1"/>
        <end position="22"/>
    </location>
</feature>
<dbReference type="STRING" id="291169.A9E74_00351"/>
<dbReference type="RefSeq" id="WP_069294952.1">
    <property type="nucleotide sequence ID" value="NZ_MCRI01000002.1"/>
</dbReference>
<dbReference type="Pfam" id="PF07813">
    <property type="entry name" value="LTXXQ"/>
    <property type="match status" value="1"/>
</dbReference>
<dbReference type="Gene3D" id="1.20.120.1490">
    <property type="match status" value="1"/>
</dbReference>
<sequence>MRNKLMMLSIVPALFLTAPAMADKHKSCGEDGKYSEMKKNHKEHDGIPRMLKGIDLTEAQKAEIKTLVEAQHQDKSAMKSHWQTHKQLAELSFAETVDQAKLDAIIADTTTAHEKRLADRAQLNNQIFKLLTPEQQQQLQQKMAEYEQKMQDRKKL</sequence>
<evidence type="ECO:0000256" key="1">
    <source>
        <dbReference type="ARBA" id="ARBA00004418"/>
    </source>
</evidence>
<dbReference type="InterPro" id="IPR012899">
    <property type="entry name" value="LTXXQ"/>
</dbReference>
<reference evidence="6 7" key="1">
    <citation type="submission" date="2016-07" db="EMBL/GenBank/DDBJ databases">
        <title>Draft Genome Sequence of Methylophaga muralis Bur 1.</title>
        <authorList>
            <person name="Vasilenko O.V."/>
            <person name="Doronina N.V."/>
            <person name="Shmareva M.N."/>
            <person name="Tarlachkov S.V."/>
            <person name="Mustakhimov I."/>
            <person name="Trotsenko Y.A."/>
        </authorList>
    </citation>
    <scope>NUCLEOTIDE SEQUENCE [LARGE SCALE GENOMIC DNA]</scope>
    <source>
        <strain evidence="6 7">Bur 1</strain>
    </source>
</reference>
<dbReference type="EMBL" id="MCRI01000002">
    <property type="protein sequence ID" value="ODN67845.1"/>
    <property type="molecule type" value="Genomic_DNA"/>
</dbReference>
<evidence type="ECO:0000256" key="3">
    <source>
        <dbReference type="ARBA" id="ARBA00022729"/>
    </source>
</evidence>
<organism evidence="6 7">
    <name type="scientific">Methylophaga muralis</name>
    <dbReference type="NCBI Taxonomy" id="291169"/>
    <lineage>
        <taxon>Bacteria</taxon>
        <taxon>Pseudomonadati</taxon>
        <taxon>Pseudomonadota</taxon>
        <taxon>Gammaproteobacteria</taxon>
        <taxon>Thiotrichales</taxon>
        <taxon>Piscirickettsiaceae</taxon>
        <taxon>Methylophaga</taxon>
    </lineage>
</organism>
<accession>A0A1E3GV64</accession>
<evidence type="ECO:0000256" key="5">
    <source>
        <dbReference type="SAM" id="SignalP"/>
    </source>
</evidence>
<dbReference type="PANTHER" id="PTHR38102:SF1">
    <property type="entry name" value="PERIPLASMIC CHAPERONE SPY"/>
    <property type="match status" value="1"/>
</dbReference>
<keyword evidence="7" id="KW-1185">Reference proteome</keyword>
<keyword evidence="4" id="KW-0574">Periplasm</keyword>
<evidence type="ECO:0000256" key="4">
    <source>
        <dbReference type="ARBA" id="ARBA00022764"/>
    </source>
</evidence>
<keyword evidence="3 5" id="KW-0732">Signal</keyword>
<evidence type="ECO:0000256" key="2">
    <source>
        <dbReference type="ARBA" id="ARBA00008441"/>
    </source>
</evidence>
<comment type="subcellular location">
    <subcellularLocation>
        <location evidence="1">Periplasm</location>
    </subcellularLocation>
</comment>
<name>A0A1E3GV64_9GAMM</name>
<dbReference type="PANTHER" id="PTHR38102">
    <property type="entry name" value="PERIPLASMIC CHAPERONE SPY"/>
    <property type="match status" value="1"/>
</dbReference>